<dbReference type="AlphaFoldDB" id="A0A448Z8G1"/>
<dbReference type="InterPro" id="IPR006121">
    <property type="entry name" value="HMA_dom"/>
</dbReference>
<comment type="subcellular location">
    <subcellularLocation>
        <location evidence="1">Membrane</location>
        <topology evidence="1">Multi-pass membrane protein</topology>
    </subcellularLocation>
</comment>
<dbReference type="GO" id="GO:0016887">
    <property type="term" value="F:ATP hydrolysis activity"/>
    <property type="evidence" value="ECO:0007669"/>
    <property type="project" value="InterPro"/>
</dbReference>
<evidence type="ECO:0000313" key="13">
    <source>
        <dbReference type="EMBL" id="VEU38335.1"/>
    </source>
</evidence>
<dbReference type="GO" id="GO:0016020">
    <property type="term" value="C:membrane"/>
    <property type="evidence" value="ECO:0007669"/>
    <property type="project" value="UniProtKB-SubCell"/>
</dbReference>
<dbReference type="Gene3D" id="3.40.1110.10">
    <property type="entry name" value="Calcium-transporting ATPase, cytoplasmic domain N"/>
    <property type="match status" value="1"/>
</dbReference>
<evidence type="ECO:0000256" key="11">
    <source>
        <dbReference type="SAM" id="MobiDB-lite"/>
    </source>
</evidence>
<feature type="region of interest" description="Disordered" evidence="11">
    <location>
        <begin position="26"/>
        <end position="93"/>
    </location>
</feature>
<accession>A0A448Z8G1</accession>
<evidence type="ECO:0000256" key="6">
    <source>
        <dbReference type="ARBA" id="ARBA00022840"/>
    </source>
</evidence>
<dbReference type="SFLD" id="SFLDS00003">
    <property type="entry name" value="Haloacid_Dehalogenase"/>
    <property type="match status" value="1"/>
</dbReference>
<keyword evidence="7" id="KW-1278">Translocase</keyword>
<dbReference type="PROSITE" id="PS50846">
    <property type="entry name" value="HMA_2"/>
    <property type="match status" value="1"/>
</dbReference>
<dbReference type="InterPro" id="IPR023298">
    <property type="entry name" value="ATPase_P-typ_TM_dom_sf"/>
</dbReference>
<dbReference type="InterPro" id="IPR008250">
    <property type="entry name" value="ATPase_P-typ_transduc_dom_A_sf"/>
</dbReference>
<sequence length="1228" mass="130880">MAHAKKEFIKENWLMEDFTFCQVIDEDKDDRPFEQEPLLDLEEGVGSSSSSSSSSNHNAGTGPIEAEAELQTEPMPVRRRGPSAPPVWSPVAPPLPKLPGGTAFPPGAMWCGACDDEAGETSSDTDSFSSRSGATTKGGALPTENGNGGEDRALLETAFRLAPAERRGDLSAAGGETSEAALRRAFESSSLVLRSLLSAIPGVRSVRVPPSGSADPDEIFVGHDASVHAESMRHALEKAGYFASVPVTRTVAATGTATGTATATTTTTAASNGDARAATAPGRALTKAEEFCWVRSSFDVEGVCCASEIPAIRKIVKPLKGVAVVNVNLTTKVVYIQHNCKVIHAPAIAKTLTGQGFPARIVRDGASSVRFATGNRNTGVNVNSTGSGTHTENGTASPSNDAAVAEFLDRIGKSNYVESTLALGGLTRRHQVRAIETAVSKAFLRFQVRAVYPSAVSETIKVEHDPNLVSAREIRDFLEEHAGNSNHRKRDGSPPFPLGARISLDGGEAGLYLPSEDEDPNGPASLPEGGCLARMKSHHANVWLSGVFWILSMVGILGTMDRFKYFGLASVFFGLPPILVKAYRTLRRRQFDANCMMVTAALGALLLGEFDEAASVSFLFAVSEFLEARAARKARRALGEICALRPDHANAIHPVSKEIVVVPADRLPPGSTISVRTGDKIAADGIVVEGSTSVDESSLTGESTPVHKTVGDEVSGGTINIGQTQLVVRTKTTAEDSAVSRLIRLVEEAQSNRSPTEMMVDSFARSYTPFVVGAAAIMCTIPWYFGTETGRMWTLRGLIIVVIACPCALTISTPVTYAAGLAATAKRGVIVKGGAKLEAMGSVDRVVFDKTGTLTRGQFSVTHLEVVGRSRTRRQMLELLSLVQDRASHPIAASLVRAAKSEGVRTPKQTAVSDHKILKGEGITARVDGKLQVYVGNQRLFERLGMLRGLSSEDKDAIEEWDDTGGTVGFIGIENDGIIGMFCAKDSVREEAGDALDELKEALIETYMCTGDSDTTARAVSKEVGIPGHRVQSRLLPEDKLRFVEGLRRPEPSKFGLCRKKKYVLFCGDGVNDAPALAAVDIGVSMGEGAAMALEMSDVTLMDSNLTKLPYVIKMGQRVLKTVKENIVISFAAKFAVVSLTLAGKMTLLYAIASDVGIMLLVTLNGMKLLPNDRFDLVPPKQSRRRGGTIASRLAKLKGLGKNAGFELVSMNNTDDEPPEDLRVAGIV</sequence>
<dbReference type="PRINTS" id="PR00119">
    <property type="entry name" value="CATATPASE"/>
</dbReference>
<evidence type="ECO:0000256" key="4">
    <source>
        <dbReference type="ARBA" id="ARBA00022723"/>
    </source>
</evidence>
<dbReference type="PROSITE" id="PS00154">
    <property type="entry name" value="ATPASE_E1_E2"/>
    <property type="match status" value="1"/>
</dbReference>
<evidence type="ECO:0000256" key="9">
    <source>
        <dbReference type="ARBA" id="ARBA00023136"/>
    </source>
</evidence>
<dbReference type="InterPro" id="IPR001757">
    <property type="entry name" value="P_typ_ATPase"/>
</dbReference>
<dbReference type="InterPro" id="IPR023299">
    <property type="entry name" value="ATPase_P-typ_cyto_dom_N"/>
</dbReference>
<dbReference type="InterPro" id="IPR044492">
    <property type="entry name" value="P_typ_ATPase_HD_dom"/>
</dbReference>
<evidence type="ECO:0000259" key="12">
    <source>
        <dbReference type="PROSITE" id="PS50846"/>
    </source>
</evidence>
<feature type="region of interest" description="Disordered" evidence="11">
    <location>
        <begin position="377"/>
        <end position="399"/>
    </location>
</feature>
<dbReference type="SFLD" id="SFLDF00027">
    <property type="entry name" value="p-type_atpase"/>
    <property type="match status" value="1"/>
</dbReference>
<dbReference type="Gene3D" id="3.40.50.1000">
    <property type="entry name" value="HAD superfamily/HAD-like"/>
    <property type="match status" value="1"/>
</dbReference>
<keyword evidence="8 10" id="KW-1133">Transmembrane helix</keyword>
<organism evidence="13 14">
    <name type="scientific">Pseudo-nitzschia multistriata</name>
    <dbReference type="NCBI Taxonomy" id="183589"/>
    <lineage>
        <taxon>Eukaryota</taxon>
        <taxon>Sar</taxon>
        <taxon>Stramenopiles</taxon>
        <taxon>Ochrophyta</taxon>
        <taxon>Bacillariophyta</taxon>
        <taxon>Bacillariophyceae</taxon>
        <taxon>Bacillariophycidae</taxon>
        <taxon>Bacillariales</taxon>
        <taxon>Bacillariaceae</taxon>
        <taxon>Pseudo-nitzschia</taxon>
    </lineage>
</organism>
<dbReference type="SUPFAM" id="SSF56784">
    <property type="entry name" value="HAD-like"/>
    <property type="match status" value="1"/>
</dbReference>
<proteinExistence type="inferred from homology"/>
<dbReference type="SUPFAM" id="SSF55008">
    <property type="entry name" value="HMA, heavy metal-associated domain"/>
    <property type="match status" value="1"/>
</dbReference>
<gene>
    <name evidence="13" type="ORF">PSNMU_V1.4_AUG-EV-PASAV3_0051550</name>
</gene>
<dbReference type="InterPro" id="IPR036412">
    <property type="entry name" value="HAD-like_sf"/>
</dbReference>
<feature type="transmembrane region" description="Helical" evidence="10">
    <location>
        <begin position="565"/>
        <end position="583"/>
    </location>
</feature>
<dbReference type="SUPFAM" id="SSF81653">
    <property type="entry name" value="Calcium ATPase, transduction domain A"/>
    <property type="match status" value="1"/>
</dbReference>
<dbReference type="PANTHER" id="PTHR48085">
    <property type="entry name" value="CADMIUM/ZINC-TRANSPORTING ATPASE HMA2-RELATED"/>
    <property type="match status" value="1"/>
</dbReference>
<keyword evidence="3 10" id="KW-0812">Transmembrane</keyword>
<evidence type="ECO:0000256" key="3">
    <source>
        <dbReference type="ARBA" id="ARBA00022692"/>
    </source>
</evidence>
<evidence type="ECO:0000256" key="10">
    <source>
        <dbReference type="RuleBase" id="RU362081"/>
    </source>
</evidence>
<dbReference type="Proteomes" id="UP000291116">
    <property type="component" value="Unassembled WGS sequence"/>
</dbReference>
<dbReference type="Gene3D" id="2.70.150.10">
    <property type="entry name" value="Calcium-transporting ATPase, cytoplasmic transduction domain A"/>
    <property type="match status" value="1"/>
</dbReference>
<dbReference type="NCBIfam" id="TIGR01525">
    <property type="entry name" value="ATPase-IB_hvy"/>
    <property type="match status" value="1"/>
</dbReference>
<evidence type="ECO:0000256" key="1">
    <source>
        <dbReference type="ARBA" id="ARBA00004141"/>
    </source>
</evidence>
<keyword evidence="14" id="KW-1185">Reference proteome</keyword>
<dbReference type="InterPro" id="IPR027256">
    <property type="entry name" value="P-typ_ATPase_IB"/>
</dbReference>
<keyword evidence="9 10" id="KW-0472">Membrane</keyword>
<dbReference type="OrthoDB" id="432719at2759"/>
<dbReference type="EMBL" id="CAACVS010000164">
    <property type="protein sequence ID" value="VEU38335.1"/>
    <property type="molecule type" value="Genomic_DNA"/>
</dbReference>
<keyword evidence="6 10" id="KW-0067">ATP-binding</keyword>
<dbReference type="CDD" id="cd00371">
    <property type="entry name" value="HMA"/>
    <property type="match status" value="1"/>
</dbReference>
<evidence type="ECO:0000256" key="8">
    <source>
        <dbReference type="ARBA" id="ARBA00022989"/>
    </source>
</evidence>
<dbReference type="InterPro" id="IPR018303">
    <property type="entry name" value="ATPase_P-typ_P_site"/>
</dbReference>
<keyword evidence="4 10" id="KW-0479">Metal-binding</keyword>
<dbReference type="PANTHER" id="PTHR48085:SF5">
    <property type="entry name" value="CADMIUM_ZINC-TRANSPORTING ATPASE HMA4-RELATED"/>
    <property type="match status" value="1"/>
</dbReference>
<dbReference type="SFLD" id="SFLDG00002">
    <property type="entry name" value="C1.7:_P-type_atpase_like"/>
    <property type="match status" value="1"/>
</dbReference>
<dbReference type="FunFam" id="2.70.150.10:FF:000002">
    <property type="entry name" value="Copper-transporting ATPase 1, putative"/>
    <property type="match status" value="1"/>
</dbReference>
<dbReference type="Pfam" id="PF00122">
    <property type="entry name" value="E1-E2_ATPase"/>
    <property type="match status" value="1"/>
</dbReference>
<protein>
    <recommendedName>
        <fullName evidence="12">HMA domain-containing protein</fullName>
    </recommendedName>
</protein>
<keyword evidence="5 10" id="KW-0547">Nucleotide-binding</keyword>
<dbReference type="InterPro" id="IPR051014">
    <property type="entry name" value="Cation_Transport_ATPase_IB"/>
</dbReference>
<feature type="transmembrane region" description="Helical" evidence="10">
    <location>
        <begin position="767"/>
        <end position="785"/>
    </location>
</feature>
<evidence type="ECO:0000256" key="5">
    <source>
        <dbReference type="ARBA" id="ARBA00022741"/>
    </source>
</evidence>
<dbReference type="InterPro" id="IPR036163">
    <property type="entry name" value="HMA_dom_sf"/>
</dbReference>
<dbReference type="Gene3D" id="3.30.70.100">
    <property type="match status" value="1"/>
</dbReference>
<dbReference type="InterPro" id="IPR023214">
    <property type="entry name" value="HAD_sf"/>
</dbReference>
<name>A0A448Z8G1_9STRA</name>
<feature type="domain" description="HMA" evidence="12">
    <location>
        <begin position="294"/>
        <end position="360"/>
    </location>
</feature>
<dbReference type="GO" id="GO:0046872">
    <property type="term" value="F:metal ion binding"/>
    <property type="evidence" value="ECO:0007669"/>
    <property type="project" value="UniProtKB-KW"/>
</dbReference>
<feature type="compositionally biased region" description="Low complexity" evidence="11">
    <location>
        <begin position="121"/>
        <end position="132"/>
    </location>
</feature>
<comment type="similarity">
    <text evidence="2 10">Belongs to the cation transport ATPase (P-type) (TC 3.A.3) family. Type IB subfamily.</text>
</comment>
<dbReference type="NCBIfam" id="TIGR01494">
    <property type="entry name" value="ATPase_P-type"/>
    <property type="match status" value="2"/>
</dbReference>
<dbReference type="GO" id="GO:0019829">
    <property type="term" value="F:ATPase-coupled monoatomic cation transmembrane transporter activity"/>
    <property type="evidence" value="ECO:0007669"/>
    <property type="project" value="InterPro"/>
</dbReference>
<feature type="transmembrane region" description="Helical" evidence="10">
    <location>
        <begin position="797"/>
        <end position="822"/>
    </location>
</feature>
<dbReference type="InterPro" id="IPR059000">
    <property type="entry name" value="ATPase_P-type_domA"/>
</dbReference>
<evidence type="ECO:0000313" key="14">
    <source>
        <dbReference type="Proteomes" id="UP000291116"/>
    </source>
</evidence>
<feature type="transmembrane region" description="Helical" evidence="10">
    <location>
        <begin position="542"/>
        <end position="559"/>
    </location>
</feature>
<dbReference type="Pfam" id="PF00702">
    <property type="entry name" value="Hydrolase"/>
    <property type="match status" value="1"/>
</dbReference>
<evidence type="ECO:0000256" key="2">
    <source>
        <dbReference type="ARBA" id="ARBA00006024"/>
    </source>
</evidence>
<dbReference type="SUPFAM" id="SSF81665">
    <property type="entry name" value="Calcium ATPase, transmembrane domain M"/>
    <property type="match status" value="1"/>
</dbReference>
<dbReference type="GO" id="GO:0005524">
    <property type="term" value="F:ATP binding"/>
    <property type="evidence" value="ECO:0007669"/>
    <property type="project" value="UniProtKB-UniRule"/>
</dbReference>
<feature type="compositionally biased region" description="Pro residues" evidence="11">
    <location>
        <begin position="83"/>
        <end position="93"/>
    </location>
</feature>
<reference evidence="13 14" key="1">
    <citation type="submission" date="2019-01" db="EMBL/GenBank/DDBJ databases">
        <authorList>
            <person name="Ferrante I. M."/>
        </authorList>
    </citation>
    <scope>NUCLEOTIDE SEQUENCE [LARGE SCALE GENOMIC DNA]</scope>
    <source>
        <strain evidence="13 14">B856</strain>
    </source>
</reference>
<feature type="region of interest" description="Disordered" evidence="11">
    <location>
        <begin position="115"/>
        <end position="150"/>
    </location>
</feature>
<evidence type="ECO:0000256" key="7">
    <source>
        <dbReference type="ARBA" id="ARBA00022967"/>
    </source>
</evidence>